<feature type="coiled-coil region" evidence="4">
    <location>
        <begin position="594"/>
        <end position="621"/>
    </location>
</feature>
<dbReference type="Gene3D" id="3.40.50.300">
    <property type="entry name" value="P-loop containing nucleotide triphosphate hydrolases"/>
    <property type="match status" value="1"/>
</dbReference>
<gene>
    <name evidence="7" type="ORF">ACFOYY_21985</name>
</gene>
<reference evidence="8" key="1">
    <citation type="journal article" date="2019" name="Int. J. Syst. Evol. Microbiol.">
        <title>The Global Catalogue of Microorganisms (GCM) 10K type strain sequencing project: providing services to taxonomists for standard genome sequencing and annotation.</title>
        <authorList>
            <consortium name="The Broad Institute Genomics Platform"/>
            <consortium name="The Broad Institute Genome Sequencing Center for Infectious Disease"/>
            <person name="Wu L."/>
            <person name="Ma J."/>
        </authorList>
    </citation>
    <scope>NUCLEOTIDE SEQUENCE [LARGE SCALE GENOMIC DNA]</scope>
    <source>
        <strain evidence="8">TBRC 7912</strain>
    </source>
</reference>
<name>A0ABV8F6B8_9ACTN</name>
<dbReference type="SUPFAM" id="SSF52540">
    <property type="entry name" value="P-loop containing nucleoside triphosphate hydrolases"/>
    <property type="match status" value="1"/>
</dbReference>
<keyword evidence="2 3" id="KW-0067">ATP-binding</keyword>
<protein>
    <submittedName>
        <fullName evidence="7">FtsK/SpoIIIE domain-containing protein</fullName>
    </submittedName>
</protein>
<feature type="transmembrane region" description="Helical" evidence="5">
    <location>
        <begin position="87"/>
        <end position="108"/>
    </location>
</feature>
<dbReference type="PANTHER" id="PTHR22683:SF41">
    <property type="entry name" value="DNA TRANSLOCASE FTSK"/>
    <property type="match status" value="1"/>
</dbReference>
<dbReference type="InterPro" id="IPR027417">
    <property type="entry name" value="P-loop_NTPase"/>
</dbReference>
<evidence type="ECO:0000256" key="4">
    <source>
        <dbReference type="SAM" id="Coils"/>
    </source>
</evidence>
<feature type="transmembrane region" description="Helical" evidence="5">
    <location>
        <begin position="28"/>
        <end position="49"/>
    </location>
</feature>
<evidence type="ECO:0000256" key="5">
    <source>
        <dbReference type="SAM" id="Phobius"/>
    </source>
</evidence>
<keyword evidence="5" id="KW-1133">Transmembrane helix</keyword>
<feature type="transmembrane region" description="Helical" evidence="5">
    <location>
        <begin position="61"/>
        <end position="80"/>
    </location>
</feature>
<keyword evidence="4" id="KW-0175">Coiled coil</keyword>
<dbReference type="InterPro" id="IPR050206">
    <property type="entry name" value="FtsK/SpoIIIE/SftA"/>
</dbReference>
<evidence type="ECO:0000313" key="8">
    <source>
        <dbReference type="Proteomes" id="UP001595698"/>
    </source>
</evidence>
<keyword evidence="5" id="KW-0812">Transmembrane</keyword>
<keyword evidence="8" id="KW-1185">Reference proteome</keyword>
<evidence type="ECO:0000256" key="2">
    <source>
        <dbReference type="ARBA" id="ARBA00022840"/>
    </source>
</evidence>
<keyword evidence="5" id="KW-0472">Membrane</keyword>
<evidence type="ECO:0000259" key="6">
    <source>
        <dbReference type="PROSITE" id="PS50901"/>
    </source>
</evidence>
<sequence length="737" mass="79790">MASKSSSTSKALERSLSRRVDRQWLSRGLPMAAPWGLAVVLILLIALVHDLWGGDALVTPLVALFMSALGVVVTGYTWIAAGNRPHLRLMATISSALVTLALVVGLIVGFGPMWQVYAMVAFTWCVCWDIRHVMKWANEEKVAAANGLARLGEVVEAEKFSWRKIKATGKGIVKAEVIATAPDATIGEVQDMRERMETAAHLPVGAVTVKRDPGNAARGLVEVMVDDLLAVPVPWPGPHRVGALISDPIPVGIYNHGEAVEVYVTGRTEDVDLEHLLAMGVSGAGKSFFARVLVAGMLVRKKVTVWAIDCKGLQTFGCLAHGLDWLITDYKEARKALHVMANVITVRTNKLAEEGLDRWSKKSSLNFLVVWIEEAADLFASKNAYDEFVRKARSAGIMVVSSLQRATHDNLSTDARANHGSGMCFGVRETADAEFALPSEVVDAGASPSWRASKPGYAYLAGLGTDPDDWARPLRTYLAGKAELAAAVTAAVGVRTPLDETTVLSAGVPYANRTVYDAPIGVETPDPAPRTVATVPPAPAPVVTADPAAERPASPTLRMHAVRTPGGEDEFAVDDGTGDETEMFTDPEDVDLMSMQAEHEISDARRDLEEALAEAENEHLADVDPAERAELRGIGIDTPLPRSEDMELSFGEEETELTPEQAHAVIDRQLHEWIRTGRTTFGVKDLGDLLEALGKSRRWFYHHRDDLMEQGVLAEGAEYGTYDILRSPLEPTDPVAA</sequence>
<feature type="domain" description="FtsK" evidence="6">
    <location>
        <begin position="257"/>
        <end position="434"/>
    </location>
</feature>
<accession>A0ABV8F6B8</accession>
<comment type="caution">
    <text evidence="7">The sequence shown here is derived from an EMBL/GenBank/DDBJ whole genome shotgun (WGS) entry which is preliminary data.</text>
</comment>
<dbReference type="InterPro" id="IPR002543">
    <property type="entry name" value="FtsK_dom"/>
</dbReference>
<evidence type="ECO:0000256" key="3">
    <source>
        <dbReference type="PROSITE-ProRule" id="PRU00289"/>
    </source>
</evidence>
<dbReference type="RefSeq" id="WP_386191419.1">
    <property type="nucleotide sequence ID" value="NZ_JBHSBC010000021.1"/>
</dbReference>
<dbReference type="Pfam" id="PF01580">
    <property type="entry name" value="FtsK_SpoIIIE"/>
    <property type="match status" value="1"/>
</dbReference>
<feature type="binding site" evidence="3">
    <location>
        <begin position="280"/>
        <end position="287"/>
    </location>
    <ligand>
        <name>ATP</name>
        <dbReference type="ChEBI" id="CHEBI:30616"/>
    </ligand>
</feature>
<dbReference type="PROSITE" id="PS50901">
    <property type="entry name" value="FTSK"/>
    <property type="match status" value="1"/>
</dbReference>
<organism evidence="7 8">
    <name type="scientific">Streptosporangium jomthongense</name>
    <dbReference type="NCBI Taxonomy" id="1193683"/>
    <lineage>
        <taxon>Bacteria</taxon>
        <taxon>Bacillati</taxon>
        <taxon>Actinomycetota</taxon>
        <taxon>Actinomycetes</taxon>
        <taxon>Streptosporangiales</taxon>
        <taxon>Streptosporangiaceae</taxon>
        <taxon>Streptosporangium</taxon>
    </lineage>
</organism>
<evidence type="ECO:0000256" key="1">
    <source>
        <dbReference type="ARBA" id="ARBA00022741"/>
    </source>
</evidence>
<evidence type="ECO:0000313" key="7">
    <source>
        <dbReference type="EMBL" id="MFC3982823.1"/>
    </source>
</evidence>
<dbReference type="EMBL" id="JBHSBC010000021">
    <property type="protein sequence ID" value="MFC3982823.1"/>
    <property type="molecule type" value="Genomic_DNA"/>
</dbReference>
<keyword evidence="1 3" id="KW-0547">Nucleotide-binding</keyword>
<dbReference type="PANTHER" id="PTHR22683">
    <property type="entry name" value="SPORULATION PROTEIN RELATED"/>
    <property type="match status" value="1"/>
</dbReference>
<proteinExistence type="predicted"/>
<dbReference type="Proteomes" id="UP001595698">
    <property type="component" value="Unassembled WGS sequence"/>
</dbReference>